<reference evidence="1 2" key="1">
    <citation type="submission" date="2018-06" db="EMBL/GenBank/DDBJ databases">
        <title>The draft genome sequences of strains SCU63 and S1.</title>
        <authorList>
            <person name="Gan L."/>
        </authorList>
    </citation>
    <scope>NUCLEOTIDE SEQUENCE [LARGE SCALE GENOMIC DNA]</scope>
    <source>
        <strain evidence="1 2">SCU63</strain>
    </source>
</reference>
<name>A0A365L2C6_9BACL</name>
<dbReference type="EMBL" id="QLZR01000002">
    <property type="protein sequence ID" value="RAZ79596.1"/>
    <property type="molecule type" value="Genomic_DNA"/>
</dbReference>
<gene>
    <name evidence="1" type="ORF">DP120_08305</name>
</gene>
<evidence type="ECO:0000313" key="2">
    <source>
        <dbReference type="Proteomes" id="UP000251002"/>
    </source>
</evidence>
<organism evidence="1 2">
    <name type="scientific">Planococcus halotolerans</name>
    <dbReference type="NCBI Taxonomy" id="2233542"/>
    <lineage>
        <taxon>Bacteria</taxon>
        <taxon>Bacillati</taxon>
        <taxon>Bacillota</taxon>
        <taxon>Bacilli</taxon>
        <taxon>Bacillales</taxon>
        <taxon>Caryophanaceae</taxon>
        <taxon>Planococcus</taxon>
    </lineage>
</organism>
<keyword evidence="2" id="KW-1185">Reference proteome</keyword>
<dbReference type="RefSeq" id="WP_112223163.1">
    <property type="nucleotide sequence ID" value="NZ_CP047673.1"/>
</dbReference>
<sequence length="410" mass="46625">MYRLKELLRMFAQNSAHGKKLWTFLVKVKQIVHNDRRFRRLPRNMTVAQFIEQLNKKGCRYVILRWFEDLPHVEYGGDIDLLVHDDDAAILDSILTWSPRKGGIPCDVYSVSGLPSYAYKEIAYYPPVIAQQLLERAVQHDSGAKVPSESDYFYSLVFHALYHKGYESGLSEDGIQAPKVTEPGHDFQTILKEMAEKHGVAVDINMTALDALLEEKGWRPTLDMLEKLGHDNEWCTKLTNEILKDMPEVPGLAVFIIREEAASPADEQNVKEELEKHGFQIVRSKKLNEQEKQHAAQQLRGGNWGEKSSVLSGGLPATIVTAIDFNPIEPSSELKNKYPLLDNRRIADVKKDMREKYFKNIIHSSDSARQAAHYLETVMPDETAEVLEAARRELAARQSAPTGILLEKTM</sequence>
<comment type="caution">
    <text evidence="1">The sequence shown here is derived from an EMBL/GenBank/DDBJ whole genome shotgun (WGS) entry which is preliminary data.</text>
</comment>
<protein>
    <submittedName>
        <fullName evidence="1">Uncharacterized protein</fullName>
    </submittedName>
</protein>
<accession>A0A365L2C6</accession>
<dbReference type="AlphaFoldDB" id="A0A365L2C6"/>
<dbReference type="Proteomes" id="UP000251002">
    <property type="component" value="Unassembled WGS sequence"/>
</dbReference>
<proteinExistence type="predicted"/>
<evidence type="ECO:0000313" key="1">
    <source>
        <dbReference type="EMBL" id="RAZ79596.1"/>
    </source>
</evidence>